<evidence type="ECO:0000256" key="2">
    <source>
        <dbReference type="ARBA" id="ARBA00022692"/>
    </source>
</evidence>
<dbReference type="InterPro" id="IPR013525">
    <property type="entry name" value="ABC2_TM"/>
</dbReference>
<evidence type="ECO:0000259" key="6">
    <source>
        <dbReference type="Pfam" id="PF01061"/>
    </source>
</evidence>
<evidence type="ECO:0000313" key="7">
    <source>
        <dbReference type="EMBL" id="CAL1396550.1"/>
    </source>
</evidence>
<dbReference type="GO" id="GO:0016020">
    <property type="term" value="C:membrane"/>
    <property type="evidence" value="ECO:0007669"/>
    <property type="project" value="UniProtKB-SubCell"/>
</dbReference>
<evidence type="ECO:0000256" key="1">
    <source>
        <dbReference type="ARBA" id="ARBA00004141"/>
    </source>
</evidence>
<keyword evidence="3 5" id="KW-1133">Transmembrane helix</keyword>
<proteinExistence type="predicted"/>
<protein>
    <recommendedName>
        <fullName evidence="6">ABC-2 type transporter transmembrane domain-containing protein</fullName>
    </recommendedName>
</protein>
<dbReference type="Proteomes" id="UP001497516">
    <property type="component" value="Chromosome 6"/>
</dbReference>
<gene>
    <name evidence="7" type="ORF">LTRI10_LOCUS36909</name>
</gene>
<dbReference type="GO" id="GO:0140359">
    <property type="term" value="F:ABC-type transporter activity"/>
    <property type="evidence" value="ECO:0007669"/>
    <property type="project" value="InterPro"/>
</dbReference>
<keyword evidence="4 5" id="KW-0472">Membrane</keyword>
<keyword evidence="2 5" id="KW-0812">Transmembrane</keyword>
<feature type="transmembrane region" description="Helical" evidence="5">
    <location>
        <begin position="52"/>
        <end position="70"/>
    </location>
</feature>
<dbReference type="AlphaFoldDB" id="A0AAV2FFY7"/>
<name>A0AAV2FFY7_9ROSI</name>
<feature type="transmembrane region" description="Helical" evidence="5">
    <location>
        <begin position="82"/>
        <end position="100"/>
    </location>
</feature>
<evidence type="ECO:0000313" key="8">
    <source>
        <dbReference type="Proteomes" id="UP001497516"/>
    </source>
</evidence>
<reference evidence="7 8" key="1">
    <citation type="submission" date="2024-04" db="EMBL/GenBank/DDBJ databases">
        <authorList>
            <person name="Fracassetti M."/>
        </authorList>
    </citation>
    <scope>NUCLEOTIDE SEQUENCE [LARGE SCALE GENOMIC DNA]</scope>
</reference>
<feature type="domain" description="ABC-2 type transporter transmembrane" evidence="6">
    <location>
        <begin position="14"/>
        <end position="77"/>
    </location>
</feature>
<dbReference type="PANTHER" id="PTHR48040">
    <property type="entry name" value="PLEIOTROPIC DRUG RESISTANCE PROTEIN 1-LIKE ISOFORM X1"/>
    <property type="match status" value="1"/>
</dbReference>
<evidence type="ECO:0000256" key="3">
    <source>
        <dbReference type="ARBA" id="ARBA00022989"/>
    </source>
</evidence>
<dbReference type="EMBL" id="OZ034819">
    <property type="protein sequence ID" value="CAL1396550.1"/>
    <property type="molecule type" value="Genomic_DNA"/>
</dbReference>
<comment type="subcellular location">
    <subcellularLocation>
        <location evidence="1">Membrane</location>
        <topology evidence="1">Multi-pass membrane protein</topology>
    </subcellularLocation>
</comment>
<evidence type="ECO:0000256" key="4">
    <source>
        <dbReference type="ARBA" id="ARBA00023136"/>
    </source>
</evidence>
<evidence type="ECO:0000256" key="5">
    <source>
        <dbReference type="SAM" id="Phobius"/>
    </source>
</evidence>
<keyword evidence="8" id="KW-1185">Reference proteome</keyword>
<feature type="transmembrane region" description="Helical" evidence="5">
    <location>
        <begin position="18"/>
        <end position="40"/>
    </location>
</feature>
<sequence length="146" mass="16462">MASNAAKPLAWLHSISPWILKIPVTFIEVAVWVFMTYYVIGFDPNFGRFIRPYVVLVAISQMTSALFRFIAAMGRNIVCCELFWLICSASSFCIDWIHFITRGCKEMVDLGVLVVNKFLGHSWNHVPANSNSAESLGIQVFSCVLH</sequence>
<dbReference type="PANTHER" id="PTHR48040:SF20">
    <property type="entry name" value="PLEIOTROPIC DRUG RESISTANCE PROTEIN 1"/>
    <property type="match status" value="1"/>
</dbReference>
<dbReference type="Pfam" id="PF01061">
    <property type="entry name" value="ABC2_membrane"/>
    <property type="match status" value="1"/>
</dbReference>
<accession>A0AAV2FFY7</accession>
<organism evidence="7 8">
    <name type="scientific">Linum trigynum</name>
    <dbReference type="NCBI Taxonomy" id="586398"/>
    <lineage>
        <taxon>Eukaryota</taxon>
        <taxon>Viridiplantae</taxon>
        <taxon>Streptophyta</taxon>
        <taxon>Embryophyta</taxon>
        <taxon>Tracheophyta</taxon>
        <taxon>Spermatophyta</taxon>
        <taxon>Magnoliopsida</taxon>
        <taxon>eudicotyledons</taxon>
        <taxon>Gunneridae</taxon>
        <taxon>Pentapetalae</taxon>
        <taxon>rosids</taxon>
        <taxon>fabids</taxon>
        <taxon>Malpighiales</taxon>
        <taxon>Linaceae</taxon>
        <taxon>Linum</taxon>
    </lineage>
</organism>